<dbReference type="InterPro" id="IPR051178">
    <property type="entry name" value="TfdA_dioxygenase"/>
</dbReference>
<dbReference type="AlphaFoldDB" id="W2ISR1"/>
<comment type="cofactor">
    <cofactor evidence="1">
        <name>Fe(2+)</name>
        <dbReference type="ChEBI" id="CHEBI:29033"/>
    </cofactor>
</comment>
<proteinExistence type="predicted"/>
<dbReference type="EMBL" id="KI673741">
    <property type="protein sequence ID" value="ETL36572.1"/>
    <property type="molecule type" value="Genomic_DNA"/>
</dbReference>
<accession>W2ISR1</accession>
<protein>
    <submittedName>
        <fullName evidence="4">Uncharacterized protein</fullName>
    </submittedName>
</protein>
<evidence type="ECO:0000313" key="4">
    <source>
        <dbReference type="EMBL" id="ETL36572.1"/>
    </source>
</evidence>
<dbReference type="PANTHER" id="PTHR43779">
    <property type="entry name" value="DIOXYGENASE RV0097-RELATED"/>
    <property type="match status" value="1"/>
</dbReference>
<dbReference type="Gene3D" id="3.60.130.10">
    <property type="entry name" value="Clavaminate synthase-like"/>
    <property type="match status" value="1"/>
</dbReference>
<evidence type="ECO:0000256" key="2">
    <source>
        <dbReference type="ARBA" id="ARBA00023002"/>
    </source>
</evidence>
<dbReference type="PANTHER" id="PTHR43779:SF2">
    <property type="entry name" value="ALPHA-KETOGLUTARATE-DEPENDENT XANTHINE DIOXYGENASE XAN1"/>
    <property type="match status" value="1"/>
</dbReference>
<keyword evidence="3" id="KW-0408">Iron</keyword>
<dbReference type="InterPro" id="IPR042098">
    <property type="entry name" value="TauD-like_sf"/>
</dbReference>
<dbReference type="Proteomes" id="UP000053864">
    <property type="component" value="Unassembled WGS sequence"/>
</dbReference>
<dbReference type="GO" id="GO:0016491">
    <property type="term" value="F:oxidoreductase activity"/>
    <property type="evidence" value="ECO:0007669"/>
    <property type="project" value="UniProtKB-KW"/>
</dbReference>
<reference evidence="4" key="1">
    <citation type="submission" date="2013-11" db="EMBL/GenBank/DDBJ databases">
        <title>The Genome Sequence of Phytophthora parasitica CJ05E6.</title>
        <authorList>
            <consortium name="The Broad Institute Genomics Platform"/>
            <person name="Russ C."/>
            <person name="Tyler B."/>
            <person name="Panabieres F."/>
            <person name="Shan W."/>
            <person name="Tripathy S."/>
            <person name="Grunwald N."/>
            <person name="Machado M."/>
            <person name="Johnson C.S."/>
            <person name="Arredondo F."/>
            <person name="Hong C."/>
            <person name="Coffey M."/>
            <person name="Young S.K."/>
            <person name="Zeng Q."/>
            <person name="Gargeya S."/>
            <person name="Fitzgerald M."/>
            <person name="Abouelleil A."/>
            <person name="Alvarado L."/>
            <person name="Chapman S.B."/>
            <person name="Gainer-Dewar J."/>
            <person name="Goldberg J."/>
            <person name="Griggs A."/>
            <person name="Gujja S."/>
            <person name="Hansen M."/>
            <person name="Howarth C."/>
            <person name="Imamovic A."/>
            <person name="Ireland A."/>
            <person name="Larimer J."/>
            <person name="McCowan C."/>
            <person name="Murphy C."/>
            <person name="Pearson M."/>
            <person name="Poon T.W."/>
            <person name="Priest M."/>
            <person name="Roberts A."/>
            <person name="Saif S."/>
            <person name="Shea T."/>
            <person name="Sykes S."/>
            <person name="Wortman J."/>
            <person name="Nusbaum C."/>
            <person name="Birren B."/>
        </authorList>
    </citation>
    <scope>NUCLEOTIDE SEQUENCE [LARGE SCALE GENOMIC DNA]</scope>
    <source>
        <strain evidence="4">CJ05E6</strain>
    </source>
</reference>
<feature type="non-terminal residue" evidence="4">
    <location>
        <position position="89"/>
    </location>
</feature>
<sequence length="89" mass="9773">MAIQAIQVTPIQVPNGSAVDFGAAITNVDLENITDKDFDVIRNTLYNSHVVLLKNQQGVSPRAQYELTKRFDPAASTYGHGKTLDVKRS</sequence>
<evidence type="ECO:0000256" key="1">
    <source>
        <dbReference type="ARBA" id="ARBA00001954"/>
    </source>
</evidence>
<gene>
    <name evidence="4" type="ORF">L916_11471</name>
</gene>
<dbReference type="VEuPathDB" id="FungiDB:PPTG_12663"/>
<name>W2ISR1_PHYNI</name>
<dbReference type="SUPFAM" id="SSF51197">
    <property type="entry name" value="Clavaminate synthase-like"/>
    <property type="match status" value="1"/>
</dbReference>
<evidence type="ECO:0000256" key="3">
    <source>
        <dbReference type="ARBA" id="ARBA00023004"/>
    </source>
</evidence>
<organism evidence="4">
    <name type="scientific">Phytophthora nicotianae</name>
    <name type="common">Potato buckeye rot agent</name>
    <name type="synonym">Phytophthora parasitica</name>
    <dbReference type="NCBI Taxonomy" id="4792"/>
    <lineage>
        <taxon>Eukaryota</taxon>
        <taxon>Sar</taxon>
        <taxon>Stramenopiles</taxon>
        <taxon>Oomycota</taxon>
        <taxon>Peronosporomycetes</taxon>
        <taxon>Peronosporales</taxon>
        <taxon>Peronosporaceae</taxon>
        <taxon>Phytophthora</taxon>
    </lineage>
</organism>
<keyword evidence="2" id="KW-0560">Oxidoreductase</keyword>